<evidence type="ECO:0000313" key="1">
    <source>
        <dbReference type="EMBL" id="TQN68957.1"/>
    </source>
</evidence>
<proteinExistence type="predicted"/>
<gene>
    <name evidence="1" type="ORF">CSHISOI_06507</name>
</gene>
<sequence length="67" mass="7715">MSETRVFAARAEIQQVRTARGRKTKARERLRRWVVEERAGGDIDRLLTKINGGTKRTSPEKWNAGTF</sequence>
<evidence type="ECO:0000313" key="2">
    <source>
        <dbReference type="Proteomes" id="UP000326340"/>
    </source>
</evidence>
<accession>A0A5Q4BQX8</accession>
<dbReference type="EMBL" id="PUHP01000601">
    <property type="protein sequence ID" value="TQN68957.1"/>
    <property type="molecule type" value="Genomic_DNA"/>
</dbReference>
<reference evidence="1 2" key="1">
    <citation type="journal article" date="2019" name="Sci. Rep.">
        <title>Colletotrichum shisoi sp. nov., an anthracnose pathogen of Perilla frutescens in Japan: molecular phylogenetic, morphological and genomic evidence.</title>
        <authorList>
            <person name="Gan P."/>
            <person name="Tsushima A."/>
            <person name="Hiroyama R."/>
            <person name="Narusaka M."/>
            <person name="Takano Y."/>
            <person name="Narusaka Y."/>
            <person name="Kawaradani M."/>
            <person name="Damm U."/>
            <person name="Shirasu K."/>
        </authorList>
    </citation>
    <scope>NUCLEOTIDE SEQUENCE [LARGE SCALE GENOMIC DNA]</scope>
    <source>
        <strain evidence="1 2">PG-2018a</strain>
    </source>
</reference>
<protein>
    <submittedName>
        <fullName evidence="1">Uncharacterized protein</fullName>
    </submittedName>
</protein>
<dbReference type="Proteomes" id="UP000326340">
    <property type="component" value="Unassembled WGS sequence"/>
</dbReference>
<comment type="caution">
    <text evidence="1">The sequence shown here is derived from an EMBL/GenBank/DDBJ whole genome shotgun (WGS) entry which is preliminary data.</text>
</comment>
<organism evidence="1 2">
    <name type="scientific">Colletotrichum shisoi</name>
    <dbReference type="NCBI Taxonomy" id="2078593"/>
    <lineage>
        <taxon>Eukaryota</taxon>
        <taxon>Fungi</taxon>
        <taxon>Dikarya</taxon>
        <taxon>Ascomycota</taxon>
        <taxon>Pezizomycotina</taxon>
        <taxon>Sordariomycetes</taxon>
        <taxon>Hypocreomycetidae</taxon>
        <taxon>Glomerellales</taxon>
        <taxon>Glomerellaceae</taxon>
        <taxon>Colletotrichum</taxon>
        <taxon>Colletotrichum destructivum species complex</taxon>
    </lineage>
</organism>
<keyword evidence="2" id="KW-1185">Reference proteome</keyword>
<name>A0A5Q4BQX8_9PEZI</name>
<dbReference type="AlphaFoldDB" id="A0A5Q4BQX8"/>